<dbReference type="STRING" id="3847.K7MUM9"/>
<dbReference type="ExpressionAtlas" id="K7MUM9">
    <property type="expression patterns" value="baseline and differential"/>
</dbReference>
<dbReference type="eggNOG" id="KOG3250">
    <property type="taxonomic scope" value="Eukaryota"/>
</dbReference>
<evidence type="ECO:0000313" key="6">
    <source>
        <dbReference type="EnsemblPlants" id="KRH01071"/>
    </source>
</evidence>
<reference evidence="5" key="3">
    <citation type="submission" date="2018-07" db="EMBL/GenBank/DDBJ databases">
        <title>WGS assembly of Glycine max.</title>
        <authorList>
            <person name="Schmutz J."/>
            <person name="Cannon S."/>
            <person name="Schlueter J."/>
            <person name="Ma J."/>
            <person name="Mitros T."/>
            <person name="Nelson W."/>
            <person name="Hyten D."/>
            <person name="Song Q."/>
            <person name="Thelen J."/>
            <person name="Cheng J."/>
            <person name="Xu D."/>
            <person name="Hellsten U."/>
            <person name="May G."/>
            <person name="Yu Y."/>
            <person name="Sakurai T."/>
            <person name="Umezawa T."/>
            <person name="Bhattacharyya M."/>
            <person name="Sandhu D."/>
            <person name="Valliyodan B."/>
            <person name="Lindquist E."/>
            <person name="Peto M."/>
            <person name="Grant D."/>
            <person name="Shu S."/>
            <person name="Goodstein D."/>
            <person name="Barry K."/>
            <person name="Futrell-Griggs M."/>
            <person name="Abernathy B."/>
            <person name="Du J."/>
            <person name="Tian Z."/>
            <person name="Zhu L."/>
            <person name="Gill N."/>
            <person name="Joshi T."/>
            <person name="Libault M."/>
            <person name="Sethuraman A."/>
            <person name="Zhang X."/>
            <person name="Shinozaki K."/>
            <person name="Nguyen H."/>
            <person name="Wing R."/>
            <person name="Cregan P."/>
            <person name="Specht J."/>
            <person name="Grimwood J."/>
            <person name="Rokhsar D."/>
            <person name="Stacey G."/>
            <person name="Shoemaker R."/>
            <person name="Jackson S."/>
        </authorList>
    </citation>
    <scope>NUCLEOTIDE SEQUENCE</scope>
    <source>
        <tissue evidence="5">Callus</tissue>
    </source>
</reference>
<dbReference type="PANTHER" id="PTHR15350:SF5">
    <property type="entry name" value="COP9 SIGNALOSOME COMPLEX SUBUNIT 7"/>
    <property type="match status" value="1"/>
</dbReference>
<dbReference type="EnsemblPlants" id="KRH01071">
    <property type="protein sequence ID" value="KRH01071"/>
    <property type="gene ID" value="GLYMA_18G252100"/>
</dbReference>
<comment type="similarity">
    <text evidence="1">Belongs to the CSN7/EIF3M family. CSN7 subfamily.</text>
</comment>
<proteinExistence type="inferred from homology"/>
<protein>
    <recommendedName>
        <fullName evidence="4">PCI domain-containing protein</fullName>
    </recommendedName>
</protein>
<dbReference type="GeneID" id="100816423"/>
<name>K7MUM9_SOYBN</name>
<dbReference type="Proteomes" id="UP000008827">
    <property type="component" value="Chromosome 18"/>
</dbReference>
<feature type="domain" description="PCI" evidence="4">
    <location>
        <begin position="23"/>
        <end position="184"/>
    </location>
</feature>
<dbReference type="KEGG" id="gmx:100816423"/>
<dbReference type="Gramene" id="KRH01071">
    <property type="protein sequence ID" value="KRH01071"/>
    <property type="gene ID" value="GLYMA_18G252100"/>
</dbReference>
<dbReference type="SMR" id="K7MUM9"/>
<gene>
    <name evidence="6" type="primary">LOC100816423</name>
    <name evidence="5" type="ORF">GLYMA_18G252100</name>
</gene>
<dbReference type="PROSITE" id="PS50250">
    <property type="entry name" value="PCI"/>
    <property type="match status" value="1"/>
</dbReference>
<dbReference type="InterPro" id="IPR000717">
    <property type="entry name" value="PCI_dom"/>
</dbReference>
<dbReference type="AlphaFoldDB" id="K7MUM9"/>
<organism evidence="5">
    <name type="scientific">Glycine max</name>
    <name type="common">Soybean</name>
    <name type="synonym">Glycine hispida</name>
    <dbReference type="NCBI Taxonomy" id="3847"/>
    <lineage>
        <taxon>Eukaryota</taxon>
        <taxon>Viridiplantae</taxon>
        <taxon>Streptophyta</taxon>
        <taxon>Embryophyta</taxon>
        <taxon>Tracheophyta</taxon>
        <taxon>Spermatophyta</taxon>
        <taxon>Magnoliopsida</taxon>
        <taxon>eudicotyledons</taxon>
        <taxon>Gunneridae</taxon>
        <taxon>Pentapetalae</taxon>
        <taxon>rosids</taxon>
        <taxon>fabids</taxon>
        <taxon>Fabales</taxon>
        <taxon>Fabaceae</taxon>
        <taxon>Papilionoideae</taxon>
        <taxon>50 kb inversion clade</taxon>
        <taxon>NPAAA clade</taxon>
        <taxon>indigoferoid/millettioid clade</taxon>
        <taxon>Phaseoleae</taxon>
        <taxon>Glycine</taxon>
        <taxon>Glycine subgen. Soja</taxon>
    </lineage>
</organism>
<evidence type="ECO:0000313" key="5">
    <source>
        <dbReference type="EMBL" id="KRH01071.1"/>
    </source>
</evidence>
<dbReference type="PaxDb" id="3847-GLYMA18G48710.2"/>
<evidence type="ECO:0000256" key="3">
    <source>
        <dbReference type="SAM" id="MobiDB-lite"/>
    </source>
</evidence>
<dbReference type="GO" id="GO:0008180">
    <property type="term" value="C:COP9 signalosome"/>
    <property type="evidence" value="ECO:0000318"/>
    <property type="project" value="GO_Central"/>
</dbReference>
<reference evidence="6" key="2">
    <citation type="submission" date="2018-02" db="UniProtKB">
        <authorList>
            <consortium name="EnsemblPlants"/>
        </authorList>
    </citation>
    <scope>IDENTIFICATION</scope>
    <source>
        <strain evidence="6">Williams 82</strain>
    </source>
</reference>
<keyword evidence="7" id="KW-1185">Reference proteome</keyword>
<evidence type="ECO:0000259" key="4">
    <source>
        <dbReference type="PROSITE" id="PS50250"/>
    </source>
</evidence>
<dbReference type="InterPro" id="IPR045237">
    <property type="entry name" value="COPS7/eIF3m"/>
</dbReference>
<dbReference type="EMBL" id="CM000851">
    <property type="protein sequence ID" value="KRH01071.1"/>
    <property type="molecule type" value="Genomic_DNA"/>
</dbReference>
<evidence type="ECO:0000256" key="1">
    <source>
        <dbReference type="ARBA" id="ARBA00008482"/>
    </source>
</evidence>
<feature type="region of interest" description="Disordered" evidence="3">
    <location>
        <begin position="1"/>
        <end position="21"/>
    </location>
</feature>
<dbReference type="RefSeq" id="XP_006602876.1">
    <property type="nucleotide sequence ID" value="XM_006602813.4"/>
</dbReference>
<evidence type="ECO:0000256" key="2">
    <source>
        <dbReference type="ARBA" id="ARBA00022790"/>
    </source>
</evidence>
<sequence>MDGMVYKENYRGKEESSDEREIETLKMEKKQSEVMEQLVKQASASPNANALTSILVQATSHPNVFSFSQFLALPNLLQLEATENSTYLDMLRLFAHGTWSDYKSNADCFPQLIPDQILKLKQLTVLTLAETYKVLPYNQLMQELDMTNVRELEDFLISECMYSGIVRGKLDHLRQCFQVQFAACRDLRHAQLGSMIQTLSNWLSTSENLLVSIQEKIKWADAMSEIEKKHRKDVEEKVQEVKSLIKANINFGGNEDICSESLSVMDYEDFGRLKRRRKILF</sequence>
<accession>K7MUM9</accession>
<reference evidence="5 6" key="1">
    <citation type="journal article" date="2010" name="Nature">
        <title>Genome sequence of the palaeopolyploid soybean.</title>
        <authorList>
            <person name="Schmutz J."/>
            <person name="Cannon S.B."/>
            <person name="Schlueter J."/>
            <person name="Ma J."/>
            <person name="Mitros T."/>
            <person name="Nelson W."/>
            <person name="Hyten D.L."/>
            <person name="Song Q."/>
            <person name="Thelen J.J."/>
            <person name="Cheng J."/>
            <person name="Xu D."/>
            <person name="Hellsten U."/>
            <person name="May G.D."/>
            <person name="Yu Y."/>
            <person name="Sakurai T."/>
            <person name="Umezawa T."/>
            <person name="Bhattacharyya M.K."/>
            <person name="Sandhu D."/>
            <person name="Valliyodan B."/>
            <person name="Lindquist E."/>
            <person name="Peto M."/>
            <person name="Grant D."/>
            <person name="Shu S."/>
            <person name="Goodstein D."/>
            <person name="Barry K."/>
            <person name="Futrell-Griggs M."/>
            <person name="Abernathy B."/>
            <person name="Du J."/>
            <person name="Tian Z."/>
            <person name="Zhu L."/>
            <person name="Gill N."/>
            <person name="Joshi T."/>
            <person name="Libault M."/>
            <person name="Sethuraman A."/>
            <person name="Zhang X.-C."/>
            <person name="Shinozaki K."/>
            <person name="Nguyen H.T."/>
            <person name="Wing R.A."/>
            <person name="Cregan P."/>
            <person name="Specht J."/>
            <person name="Grimwood J."/>
            <person name="Rokhsar D."/>
            <person name="Stacey G."/>
            <person name="Shoemaker R.C."/>
            <person name="Jackson S.A."/>
        </authorList>
    </citation>
    <scope>NUCLEOTIDE SEQUENCE [LARGE SCALE GENOMIC DNA]</scope>
    <source>
        <strain evidence="6">cv. Williams 82</strain>
        <tissue evidence="5">Callus</tissue>
    </source>
</reference>
<dbReference type="HOGENOM" id="CLU_054426_2_1_1"/>
<dbReference type="SMART" id="SM00088">
    <property type="entry name" value="PINT"/>
    <property type="match status" value="1"/>
</dbReference>
<dbReference type="OrthoDB" id="10265275at2759"/>
<dbReference type="PANTHER" id="PTHR15350">
    <property type="entry name" value="COP9 SIGNALOSOME COMPLEX SUBUNIT 7/DENDRITIC CELL PROTEIN GA17"/>
    <property type="match status" value="1"/>
</dbReference>
<keyword evidence="2" id="KW-0736">Signalosome</keyword>
<dbReference type="Pfam" id="PF01399">
    <property type="entry name" value="PCI"/>
    <property type="match status" value="1"/>
</dbReference>
<evidence type="ECO:0000313" key="7">
    <source>
        <dbReference type="Proteomes" id="UP000008827"/>
    </source>
</evidence>